<organism evidence="3 4">
    <name type="scientific">Enemella dayhoffiae</name>
    <dbReference type="NCBI Taxonomy" id="2016507"/>
    <lineage>
        <taxon>Bacteria</taxon>
        <taxon>Bacillati</taxon>
        <taxon>Actinomycetota</taxon>
        <taxon>Actinomycetes</taxon>
        <taxon>Propionibacteriales</taxon>
        <taxon>Propionibacteriaceae</taxon>
        <taxon>Enemella</taxon>
    </lineage>
</organism>
<reference evidence="3 4" key="1">
    <citation type="submission" date="2017-07" db="EMBL/GenBank/DDBJ databases">
        <title>Draft whole genome sequences of clinical Proprionibacteriaceae strains.</title>
        <authorList>
            <person name="Bernier A.-M."/>
            <person name="Bernard K."/>
            <person name="Domingo M.-C."/>
        </authorList>
    </citation>
    <scope>NUCLEOTIDE SEQUENCE [LARGE SCALE GENOMIC DNA]</scope>
    <source>
        <strain evidence="3 4">NML 130396</strain>
    </source>
</reference>
<keyword evidence="4" id="KW-1185">Reference proteome</keyword>
<evidence type="ECO:0000313" key="4">
    <source>
        <dbReference type="Proteomes" id="UP000216311"/>
    </source>
</evidence>
<comment type="similarity">
    <text evidence="2">Belongs to the gluconeogenesis factor family.</text>
</comment>
<comment type="caution">
    <text evidence="3">The sequence shown here is derived from an EMBL/GenBank/DDBJ whole genome shotgun (WGS) entry which is preliminary data.</text>
</comment>
<comment type="subcellular location">
    <subcellularLocation>
        <location evidence="2">Cytoplasm</location>
    </subcellularLocation>
</comment>
<evidence type="ECO:0000313" key="3">
    <source>
        <dbReference type="EMBL" id="OYO23152.1"/>
    </source>
</evidence>
<dbReference type="InterPro" id="IPR010119">
    <property type="entry name" value="Gluconeogen_factor"/>
</dbReference>
<dbReference type="PANTHER" id="PTHR30135">
    <property type="entry name" value="UNCHARACTERIZED PROTEIN YVCK-RELATED"/>
    <property type="match status" value="1"/>
</dbReference>
<dbReference type="GO" id="GO:0005737">
    <property type="term" value="C:cytoplasm"/>
    <property type="evidence" value="ECO:0007669"/>
    <property type="project" value="UniProtKB-SubCell"/>
</dbReference>
<dbReference type="NCBIfam" id="TIGR01826">
    <property type="entry name" value="CofD_related"/>
    <property type="match status" value="1"/>
</dbReference>
<comment type="function">
    <text evidence="2">Required for morphogenesis under gluconeogenic growth conditions.</text>
</comment>
<dbReference type="HAMAP" id="MF_00973">
    <property type="entry name" value="Gluconeogen_factor"/>
    <property type="match status" value="1"/>
</dbReference>
<dbReference type="Gene3D" id="3.40.50.10680">
    <property type="entry name" value="CofD-like domains"/>
    <property type="match status" value="1"/>
</dbReference>
<gene>
    <name evidence="3" type="ORF">CGZ93_06770</name>
</gene>
<evidence type="ECO:0000256" key="1">
    <source>
        <dbReference type="ARBA" id="ARBA00022490"/>
    </source>
</evidence>
<dbReference type="AlphaFoldDB" id="A0A255H6J0"/>
<dbReference type="GO" id="GO:0043743">
    <property type="term" value="F:LPPG:FO 2-phospho-L-lactate transferase activity"/>
    <property type="evidence" value="ECO:0007669"/>
    <property type="project" value="InterPro"/>
</dbReference>
<dbReference type="OrthoDB" id="9783842at2"/>
<keyword evidence="1 2" id="KW-0963">Cytoplasm</keyword>
<dbReference type="SUPFAM" id="SSF142338">
    <property type="entry name" value="CofD-like"/>
    <property type="match status" value="1"/>
</dbReference>
<dbReference type="EMBL" id="NMVQ01000008">
    <property type="protein sequence ID" value="OYO23152.1"/>
    <property type="molecule type" value="Genomic_DNA"/>
</dbReference>
<evidence type="ECO:0000256" key="2">
    <source>
        <dbReference type="HAMAP-Rule" id="MF_00973"/>
    </source>
</evidence>
<dbReference type="CDD" id="cd07187">
    <property type="entry name" value="YvcK_like"/>
    <property type="match status" value="1"/>
</dbReference>
<proteinExistence type="inferred from homology"/>
<dbReference type="PANTHER" id="PTHR30135:SF3">
    <property type="entry name" value="GLUCONEOGENESIS FACTOR-RELATED"/>
    <property type="match status" value="1"/>
</dbReference>
<dbReference type="InterPro" id="IPR002882">
    <property type="entry name" value="CofD"/>
</dbReference>
<sequence>MSVRRFDLAFDRLPSVTAFGGGHGLYASLSALRRVTDRLTAVVTVADDGGSSGRLRAEFDCLPPGDLRMALAALCGDDHWGRTWADVLQSRFGGEGSLGGHAVGNLLILGLWEKFGDPVAGLDMVAELLGAKGRVLPMSSVPLEIVAEVIGVDPLRPDEISEVRGQAQVAKNPGEVHSVRLEPHDPPARPEVIEVVRETDYVVLGPGSWFTSVIPHLLVPDLAEALTETSAQRFLVLNLRPAEETDGYSASQHLEILADHAPRLRLDAVIADESFARDDRHLANYAASLGADLVVADLAMRDGSARHDPLRLASIFAELMGV</sequence>
<dbReference type="Proteomes" id="UP000216311">
    <property type="component" value="Unassembled WGS sequence"/>
</dbReference>
<accession>A0A255H6J0</accession>
<dbReference type="InterPro" id="IPR038136">
    <property type="entry name" value="CofD-like_dom_sf"/>
</dbReference>
<dbReference type="GO" id="GO:0008360">
    <property type="term" value="P:regulation of cell shape"/>
    <property type="evidence" value="ECO:0007669"/>
    <property type="project" value="UniProtKB-UniRule"/>
</dbReference>
<dbReference type="Pfam" id="PF01933">
    <property type="entry name" value="CofD"/>
    <property type="match status" value="1"/>
</dbReference>
<name>A0A255H6J0_9ACTN</name>
<dbReference type="RefSeq" id="WP_094363384.1">
    <property type="nucleotide sequence ID" value="NZ_NMVQ01000008.1"/>
</dbReference>
<protein>
    <recommendedName>
        <fullName evidence="2">Putative gluconeogenesis factor</fullName>
    </recommendedName>
</protein>